<protein>
    <submittedName>
        <fullName evidence="1">Unnamed protein product</fullName>
    </submittedName>
</protein>
<accession>A0ACB5TY13</accession>
<organism evidence="1 2">
    <name type="scientific">Candida boidinii</name>
    <name type="common">Yeast</name>
    <dbReference type="NCBI Taxonomy" id="5477"/>
    <lineage>
        <taxon>Eukaryota</taxon>
        <taxon>Fungi</taxon>
        <taxon>Dikarya</taxon>
        <taxon>Ascomycota</taxon>
        <taxon>Saccharomycotina</taxon>
        <taxon>Pichiomycetes</taxon>
        <taxon>Pichiales</taxon>
        <taxon>Pichiaceae</taxon>
        <taxon>Ogataea</taxon>
        <taxon>Ogataea/Candida clade</taxon>
    </lineage>
</organism>
<comment type="caution">
    <text evidence="1">The sequence shown here is derived from an EMBL/GenBank/DDBJ whole genome shotgun (WGS) entry which is preliminary data.</text>
</comment>
<evidence type="ECO:0000313" key="2">
    <source>
        <dbReference type="Proteomes" id="UP001165101"/>
    </source>
</evidence>
<dbReference type="EMBL" id="BSXV01002916">
    <property type="protein sequence ID" value="GME97075.1"/>
    <property type="molecule type" value="Genomic_DNA"/>
</dbReference>
<proteinExistence type="predicted"/>
<evidence type="ECO:0000313" key="1">
    <source>
        <dbReference type="EMBL" id="GME97075.1"/>
    </source>
</evidence>
<dbReference type="Proteomes" id="UP001165101">
    <property type="component" value="Unassembled WGS sequence"/>
</dbReference>
<sequence length="245" mass="27536">MNHFRFVLLSLSLFVSTCLAGVTSTIETNYGCLAPTNSFTQGFDVKIYEYPKLEEYYKSSTYYYTKYRTLDISASATAVSGAPSFSHTDYSVSKTSLWKVSFNPNQFLAEFTAYLVAPATGLYEFYFDSVDDGCMAFLGNGAFACCDSDDISGDSENQQILFATWTSTTGASGDSALIYLQEGVSYPMRIVYINMNRVGSFSFTMKQNGKNLVKHAQFRTLQQFMTISHPAQLKYHKNKLLFQHH</sequence>
<reference evidence="1" key="1">
    <citation type="submission" date="2023-04" db="EMBL/GenBank/DDBJ databases">
        <title>Candida boidinii NBRC 1967.</title>
        <authorList>
            <person name="Ichikawa N."/>
            <person name="Sato H."/>
            <person name="Tonouchi N."/>
        </authorList>
    </citation>
    <scope>NUCLEOTIDE SEQUENCE</scope>
    <source>
        <strain evidence="1">NBRC 1967</strain>
    </source>
</reference>
<keyword evidence="2" id="KW-1185">Reference proteome</keyword>
<gene>
    <name evidence="1" type="ORF">Cboi01_000449100</name>
</gene>
<name>A0ACB5TY13_CANBO</name>